<evidence type="ECO:0000313" key="2">
    <source>
        <dbReference type="EMBL" id="GEU55866.1"/>
    </source>
</evidence>
<dbReference type="AlphaFoldDB" id="A0A6L2L2T2"/>
<sequence>MTGNLTLLCNFVEKYLGTIHFGNDQFAPILCYGDLVQGNITINKVYYVEGLNHNIFLVGQFCDAGLEVAFRKSTCFVIDLQGNDLLTGNHGSDLYIISLQETTSSTPICLMTKASPTQAWLWHRRLSHLNFDYSNLLSKKDVLLELMLSKRSRKNTKCVNAADEELTAAKHKLMIGTEFLNKTLNAFFKEEGFEHQTSTPRTLEQNGLFHQMDMKTTFFNGLLKEEVYVAQPDGFVDLDHPEKAKYALKILKKHGMEKGQSIGTPMATKPKLDADLSGKLDCTAMSSAEAEYVALSASCAQVMWMRTQLLWLQLQQNTIVLLLLVSHSNLMQPRAALPYQAHPYSISFHQGTALPEDRFQYLVRKIGMKCLTAAELGGSGK</sequence>
<dbReference type="EMBL" id="BKCJ010003566">
    <property type="protein sequence ID" value="GEU55866.1"/>
    <property type="molecule type" value="Genomic_DNA"/>
</dbReference>
<gene>
    <name evidence="2" type="ORF">Tci_027844</name>
</gene>
<dbReference type="InterPro" id="IPR025724">
    <property type="entry name" value="GAG-pre-integrase_dom"/>
</dbReference>
<evidence type="ECO:0000259" key="1">
    <source>
        <dbReference type="Pfam" id="PF13976"/>
    </source>
</evidence>
<name>A0A6L2L2T2_TANCI</name>
<reference evidence="2" key="1">
    <citation type="journal article" date="2019" name="Sci. Rep.">
        <title>Draft genome of Tanacetum cinerariifolium, the natural source of mosquito coil.</title>
        <authorList>
            <person name="Yamashiro T."/>
            <person name="Shiraishi A."/>
            <person name="Satake H."/>
            <person name="Nakayama K."/>
        </authorList>
    </citation>
    <scope>NUCLEOTIDE SEQUENCE</scope>
</reference>
<feature type="domain" description="GAG-pre-integrase" evidence="1">
    <location>
        <begin position="93"/>
        <end position="150"/>
    </location>
</feature>
<dbReference type="Pfam" id="PF13976">
    <property type="entry name" value="gag_pre-integrs"/>
    <property type="match status" value="1"/>
</dbReference>
<protein>
    <submittedName>
        <fullName evidence="2">Integrase, catalytic region, zinc finger, CCHC-type, peptidase aspartic, catalytic</fullName>
    </submittedName>
</protein>
<proteinExistence type="predicted"/>
<organism evidence="2">
    <name type="scientific">Tanacetum cinerariifolium</name>
    <name type="common">Dalmatian daisy</name>
    <name type="synonym">Chrysanthemum cinerariifolium</name>
    <dbReference type="NCBI Taxonomy" id="118510"/>
    <lineage>
        <taxon>Eukaryota</taxon>
        <taxon>Viridiplantae</taxon>
        <taxon>Streptophyta</taxon>
        <taxon>Embryophyta</taxon>
        <taxon>Tracheophyta</taxon>
        <taxon>Spermatophyta</taxon>
        <taxon>Magnoliopsida</taxon>
        <taxon>eudicotyledons</taxon>
        <taxon>Gunneridae</taxon>
        <taxon>Pentapetalae</taxon>
        <taxon>asterids</taxon>
        <taxon>campanulids</taxon>
        <taxon>Asterales</taxon>
        <taxon>Asteraceae</taxon>
        <taxon>Asteroideae</taxon>
        <taxon>Anthemideae</taxon>
        <taxon>Anthemidinae</taxon>
        <taxon>Tanacetum</taxon>
    </lineage>
</organism>
<comment type="caution">
    <text evidence="2">The sequence shown here is derived from an EMBL/GenBank/DDBJ whole genome shotgun (WGS) entry which is preliminary data.</text>
</comment>
<accession>A0A6L2L2T2</accession>